<dbReference type="AlphaFoldDB" id="A0A9W9Z527"/>
<dbReference type="SUPFAM" id="SSF63829">
    <property type="entry name" value="Calcium-dependent phosphotriesterase"/>
    <property type="match status" value="1"/>
</dbReference>
<dbReference type="Proteomes" id="UP001163046">
    <property type="component" value="Unassembled WGS sequence"/>
</dbReference>
<accession>A0A9W9Z527</accession>
<proteinExistence type="predicted"/>
<comment type="caution">
    <text evidence="1">The sequence shown here is derived from an EMBL/GenBank/DDBJ whole genome shotgun (WGS) entry which is preliminary data.</text>
</comment>
<dbReference type="EMBL" id="MU826826">
    <property type="protein sequence ID" value="KAJ7375287.1"/>
    <property type="molecule type" value="Genomic_DNA"/>
</dbReference>
<protein>
    <submittedName>
        <fullName evidence="1">Uncharacterized protein</fullName>
    </submittedName>
</protein>
<reference evidence="1" key="1">
    <citation type="submission" date="2023-01" db="EMBL/GenBank/DDBJ databases">
        <title>Genome assembly of the deep-sea coral Lophelia pertusa.</title>
        <authorList>
            <person name="Herrera S."/>
            <person name="Cordes E."/>
        </authorList>
    </citation>
    <scope>NUCLEOTIDE SEQUENCE</scope>
    <source>
        <strain evidence="1">USNM1676648</strain>
        <tissue evidence="1">Polyp</tissue>
    </source>
</reference>
<sequence length="211" mass="23907">MENTFNAGKLVKVIDNLQSPHGLCLSKTEGTVFVADGNSIKQIELENKSSVKVHCSKEFVSGLIYVAVSTVENDSNLHALGFNPEQLLQPPQEAVEEFEEEWFQMSDQGAELMEEGEEDEHPSDSLAMDEYPDGLVSSFFEKEEEKVVVDLEMVFLFLDDESQFTCLPDSLDLTKMIKQLTPDSRSDFTTVNSNSLLHWHLLWISLHQEEM</sequence>
<keyword evidence="2" id="KW-1185">Reference proteome</keyword>
<evidence type="ECO:0000313" key="2">
    <source>
        <dbReference type="Proteomes" id="UP001163046"/>
    </source>
</evidence>
<gene>
    <name evidence="1" type="ORF">OS493_002035</name>
</gene>
<organism evidence="1 2">
    <name type="scientific">Desmophyllum pertusum</name>
    <dbReference type="NCBI Taxonomy" id="174260"/>
    <lineage>
        <taxon>Eukaryota</taxon>
        <taxon>Metazoa</taxon>
        <taxon>Cnidaria</taxon>
        <taxon>Anthozoa</taxon>
        <taxon>Hexacorallia</taxon>
        <taxon>Scleractinia</taxon>
        <taxon>Caryophylliina</taxon>
        <taxon>Caryophylliidae</taxon>
        <taxon>Desmophyllum</taxon>
    </lineage>
</organism>
<evidence type="ECO:0000313" key="1">
    <source>
        <dbReference type="EMBL" id="KAJ7375287.1"/>
    </source>
</evidence>
<name>A0A9W9Z527_9CNID</name>